<evidence type="ECO:0000313" key="2">
    <source>
        <dbReference type="Proteomes" id="UP000231912"/>
    </source>
</evidence>
<dbReference type="GO" id="GO:0016491">
    <property type="term" value="F:oxidoreductase activity"/>
    <property type="evidence" value="ECO:0007669"/>
    <property type="project" value="InterPro"/>
</dbReference>
<dbReference type="AlphaFoldDB" id="A0A2M9ZFS7"/>
<dbReference type="InterPro" id="IPR000415">
    <property type="entry name" value="Nitroreductase-like"/>
</dbReference>
<protein>
    <recommendedName>
        <fullName evidence="3">Nitroreductase</fullName>
    </recommendedName>
</protein>
<name>A0A2M9ZFS7_9LEPT</name>
<dbReference type="Proteomes" id="UP000231912">
    <property type="component" value="Unassembled WGS sequence"/>
</dbReference>
<proteinExistence type="predicted"/>
<dbReference type="NCBIfam" id="NF047509">
    <property type="entry name" value="Rv3131_FMN_oxido"/>
    <property type="match status" value="1"/>
</dbReference>
<dbReference type="EMBL" id="NPDT01000001">
    <property type="protein sequence ID" value="PJZ67271.1"/>
    <property type="molecule type" value="Genomic_DNA"/>
</dbReference>
<evidence type="ECO:0008006" key="3">
    <source>
        <dbReference type="Google" id="ProtNLM"/>
    </source>
</evidence>
<evidence type="ECO:0000313" key="1">
    <source>
        <dbReference type="EMBL" id="PJZ67271.1"/>
    </source>
</evidence>
<comment type="caution">
    <text evidence="1">The sequence shown here is derived from an EMBL/GenBank/DDBJ whole genome shotgun (WGS) entry which is preliminary data.</text>
</comment>
<accession>A0A2M9ZFS7</accession>
<dbReference type="Gene3D" id="3.40.109.10">
    <property type="entry name" value="NADH Oxidase"/>
    <property type="match status" value="1"/>
</dbReference>
<reference evidence="1 2" key="1">
    <citation type="submission" date="2017-07" db="EMBL/GenBank/DDBJ databases">
        <title>Leptospira spp. isolated from tropical soils.</title>
        <authorList>
            <person name="Thibeaux R."/>
            <person name="Iraola G."/>
            <person name="Ferres I."/>
            <person name="Bierque E."/>
            <person name="Girault D."/>
            <person name="Soupe-Gilbert M.-E."/>
            <person name="Picardeau M."/>
            <person name="Goarant C."/>
        </authorList>
    </citation>
    <scope>NUCLEOTIDE SEQUENCE [LARGE SCALE GENOMIC DNA]</scope>
    <source>
        <strain evidence="1 2">FH2-C-A2</strain>
    </source>
</reference>
<sequence length="395" mass="44885">MKAINREEFLKLALSSGLILTVPELLWASSDSDREPYEREDALGEKALSESLAPILKAIRIGISAPNPHNTQAWKFKILNDTSALLYVDASRLLKDTDPPARQIHIGQGTFLETLSIGTSRLGHTAAISLFPEGKYSAADFGKKPVAKIILQKSNSTTLDPLADFISERRTVRSLYSGDDLSQEDFHKIVTDAGARYSEFKFLPKEGSEKLRKQLVSAMAVETYAYKQYEESRIWFRYSDKEIAEFKDGISMRGFGLSGIKYWFASRFILTPGKEVWHSEENQKSGLDIFADQIESSKGFIYLKTKKNEIIDWIQAGRDYARLHLAAVKNGFALHPLSQILQEFPEMDSLRKELDADQKVLPGEKIQMLVRLGRSDYRYFSPRRNLDRFILADKK</sequence>
<dbReference type="SUPFAM" id="SSF55469">
    <property type="entry name" value="FMN-dependent nitroreductase-like"/>
    <property type="match status" value="1"/>
</dbReference>
<gene>
    <name evidence="1" type="ORF">CH371_04270</name>
</gene>
<organism evidence="1 2">
    <name type="scientific">Leptospira wolffii</name>
    <dbReference type="NCBI Taxonomy" id="409998"/>
    <lineage>
        <taxon>Bacteria</taxon>
        <taxon>Pseudomonadati</taxon>
        <taxon>Spirochaetota</taxon>
        <taxon>Spirochaetia</taxon>
        <taxon>Leptospirales</taxon>
        <taxon>Leptospiraceae</taxon>
        <taxon>Leptospira</taxon>
    </lineage>
</organism>
<dbReference type="RefSeq" id="WP_100757773.1">
    <property type="nucleotide sequence ID" value="NZ_NPDT01000001.1"/>
</dbReference>